<accession>A0A210PDJ8</accession>
<gene>
    <name evidence="1" type="ORF">KP79_PYT03378</name>
</gene>
<name>A0A210PDJ8_MIZYE</name>
<dbReference type="OrthoDB" id="6022170at2759"/>
<evidence type="ECO:0000313" key="2">
    <source>
        <dbReference type="Proteomes" id="UP000242188"/>
    </source>
</evidence>
<dbReference type="Proteomes" id="UP000242188">
    <property type="component" value="Unassembled WGS sequence"/>
</dbReference>
<reference evidence="1 2" key="1">
    <citation type="journal article" date="2017" name="Nat. Ecol. Evol.">
        <title>Scallop genome provides insights into evolution of bilaterian karyotype and development.</title>
        <authorList>
            <person name="Wang S."/>
            <person name="Zhang J."/>
            <person name="Jiao W."/>
            <person name="Li J."/>
            <person name="Xun X."/>
            <person name="Sun Y."/>
            <person name="Guo X."/>
            <person name="Huan P."/>
            <person name="Dong B."/>
            <person name="Zhang L."/>
            <person name="Hu X."/>
            <person name="Sun X."/>
            <person name="Wang J."/>
            <person name="Zhao C."/>
            <person name="Wang Y."/>
            <person name="Wang D."/>
            <person name="Huang X."/>
            <person name="Wang R."/>
            <person name="Lv J."/>
            <person name="Li Y."/>
            <person name="Zhang Z."/>
            <person name="Liu B."/>
            <person name="Lu W."/>
            <person name="Hui Y."/>
            <person name="Liang J."/>
            <person name="Zhou Z."/>
            <person name="Hou R."/>
            <person name="Li X."/>
            <person name="Liu Y."/>
            <person name="Li H."/>
            <person name="Ning X."/>
            <person name="Lin Y."/>
            <person name="Zhao L."/>
            <person name="Xing Q."/>
            <person name="Dou J."/>
            <person name="Li Y."/>
            <person name="Mao J."/>
            <person name="Guo H."/>
            <person name="Dou H."/>
            <person name="Li T."/>
            <person name="Mu C."/>
            <person name="Jiang W."/>
            <person name="Fu Q."/>
            <person name="Fu X."/>
            <person name="Miao Y."/>
            <person name="Liu J."/>
            <person name="Yu Q."/>
            <person name="Li R."/>
            <person name="Liao H."/>
            <person name="Li X."/>
            <person name="Kong Y."/>
            <person name="Jiang Z."/>
            <person name="Chourrout D."/>
            <person name="Li R."/>
            <person name="Bao Z."/>
        </authorList>
    </citation>
    <scope>NUCLEOTIDE SEQUENCE [LARGE SCALE GENOMIC DNA]</scope>
    <source>
        <strain evidence="1 2">PY_sf001</strain>
    </source>
</reference>
<organism evidence="1 2">
    <name type="scientific">Mizuhopecten yessoensis</name>
    <name type="common">Japanese scallop</name>
    <name type="synonym">Patinopecten yessoensis</name>
    <dbReference type="NCBI Taxonomy" id="6573"/>
    <lineage>
        <taxon>Eukaryota</taxon>
        <taxon>Metazoa</taxon>
        <taxon>Spiralia</taxon>
        <taxon>Lophotrochozoa</taxon>
        <taxon>Mollusca</taxon>
        <taxon>Bivalvia</taxon>
        <taxon>Autobranchia</taxon>
        <taxon>Pteriomorphia</taxon>
        <taxon>Pectinida</taxon>
        <taxon>Pectinoidea</taxon>
        <taxon>Pectinidae</taxon>
        <taxon>Mizuhopecten</taxon>
    </lineage>
</organism>
<dbReference type="AlphaFoldDB" id="A0A210PDJ8"/>
<proteinExistence type="predicted"/>
<dbReference type="EMBL" id="NEDP02082525">
    <property type="protein sequence ID" value="OWF34521.1"/>
    <property type="molecule type" value="Genomic_DNA"/>
</dbReference>
<sequence>MLSSEGVVVDTGQHAVTIPLFCVRSWSINTVSSLIQYKYKSSADQDVTLSLGSNQFRYLHAGTMEAIQDFRIKHADSSSFFSSMISTSPDGAVTVQENAVFDNDKAKTYSIDFSGLQA</sequence>
<evidence type="ECO:0000313" key="1">
    <source>
        <dbReference type="EMBL" id="OWF34521.1"/>
    </source>
</evidence>
<keyword evidence="2" id="KW-1185">Reference proteome</keyword>
<protein>
    <submittedName>
        <fullName evidence="1">Uncharacterized protein</fullName>
    </submittedName>
</protein>
<comment type="caution">
    <text evidence="1">The sequence shown here is derived from an EMBL/GenBank/DDBJ whole genome shotgun (WGS) entry which is preliminary data.</text>
</comment>